<proteinExistence type="predicted"/>
<feature type="non-terminal residue" evidence="2">
    <location>
        <position position="104"/>
    </location>
</feature>
<protein>
    <submittedName>
        <fullName evidence="2">Uncharacterized protein</fullName>
    </submittedName>
</protein>
<dbReference type="AlphaFoldDB" id="M2UJP0"/>
<evidence type="ECO:0000256" key="1">
    <source>
        <dbReference type="SAM" id="MobiDB-lite"/>
    </source>
</evidence>
<keyword evidence="3" id="KW-1185">Reference proteome</keyword>
<reference evidence="2 3" key="1">
    <citation type="journal article" date="2012" name="PLoS Pathog.">
        <title>Diverse lifestyles and strategies of plant pathogenesis encoded in the genomes of eighteen Dothideomycetes fungi.</title>
        <authorList>
            <person name="Ohm R.A."/>
            <person name="Feau N."/>
            <person name="Henrissat B."/>
            <person name="Schoch C.L."/>
            <person name="Horwitz B.A."/>
            <person name="Barry K.W."/>
            <person name="Condon B.J."/>
            <person name="Copeland A.C."/>
            <person name="Dhillon B."/>
            <person name="Glaser F."/>
            <person name="Hesse C.N."/>
            <person name="Kosti I."/>
            <person name="LaButti K."/>
            <person name="Lindquist E.A."/>
            <person name="Lucas S."/>
            <person name="Salamov A.A."/>
            <person name="Bradshaw R.E."/>
            <person name="Ciuffetti L."/>
            <person name="Hamelin R.C."/>
            <person name="Kema G.H.J."/>
            <person name="Lawrence C."/>
            <person name="Scott J.A."/>
            <person name="Spatafora J.W."/>
            <person name="Turgeon B.G."/>
            <person name="de Wit P.J.G.M."/>
            <person name="Zhong S."/>
            <person name="Goodwin S.B."/>
            <person name="Grigoriev I.V."/>
        </authorList>
    </citation>
    <scope>NUCLEOTIDE SEQUENCE [LARGE SCALE GENOMIC DNA]</scope>
    <source>
        <strain evidence="3">C5 / ATCC 48332 / race O</strain>
    </source>
</reference>
<reference evidence="3" key="2">
    <citation type="journal article" date="2013" name="PLoS Genet.">
        <title>Comparative genome structure, secondary metabolite, and effector coding capacity across Cochliobolus pathogens.</title>
        <authorList>
            <person name="Condon B.J."/>
            <person name="Leng Y."/>
            <person name="Wu D."/>
            <person name="Bushley K.E."/>
            <person name="Ohm R.A."/>
            <person name="Otillar R."/>
            <person name="Martin J."/>
            <person name="Schackwitz W."/>
            <person name="Grimwood J."/>
            <person name="MohdZainudin N."/>
            <person name="Xue C."/>
            <person name="Wang R."/>
            <person name="Manning V.A."/>
            <person name="Dhillon B."/>
            <person name="Tu Z.J."/>
            <person name="Steffenson B.J."/>
            <person name="Salamov A."/>
            <person name="Sun H."/>
            <person name="Lowry S."/>
            <person name="LaButti K."/>
            <person name="Han J."/>
            <person name="Copeland A."/>
            <person name="Lindquist E."/>
            <person name="Barry K."/>
            <person name="Schmutz J."/>
            <person name="Baker S.E."/>
            <person name="Ciuffetti L.M."/>
            <person name="Grigoriev I.V."/>
            <person name="Zhong S."/>
            <person name="Turgeon B.G."/>
        </authorList>
    </citation>
    <scope>NUCLEOTIDE SEQUENCE [LARGE SCALE GENOMIC DNA]</scope>
    <source>
        <strain evidence="3">C5 / ATCC 48332 / race O</strain>
    </source>
</reference>
<organism evidence="2 3">
    <name type="scientific">Cochliobolus heterostrophus (strain C5 / ATCC 48332 / race O)</name>
    <name type="common">Southern corn leaf blight fungus</name>
    <name type="synonym">Bipolaris maydis</name>
    <dbReference type="NCBI Taxonomy" id="701091"/>
    <lineage>
        <taxon>Eukaryota</taxon>
        <taxon>Fungi</taxon>
        <taxon>Dikarya</taxon>
        <taxon>Ascomycota</taxon>
        <taxon>Pezizomycotina</taxon>
        <taxon>Dothideomycetes</taxon>
        <taxon>Pleosporomycetidae</taxon>
        <taxon>Pleosporales</taxon>
        <taxon>Pleosporineae</taxon>
        <taxon>Pleosporaceae</taxon>
        <taxon>Bipolaris</taxon>
    </lineage>
</organism>
<evidence type="ECO:0000313" key="2">
    <source>
        <dbReference type="EMBL" id="EMD93861.1"/>
    </source>
</evidence>
<name>M2UJP0_COCH5</name>
<accession>M2UJP0</accession>
<dbReference type="HOGENOM" id="CLU_2158163_0_0_1"/>
<dbReference type="Proteomes" id="UP000016936">
    <property type="component" value="Unassembled WGS sequence"/>
</dbReference>
<feature type="region of interest" description="Disordered" evidence="1">
    <location>
        <begin position="59"/>
        <end position="104"/>
    </location>
</feature>
<gene>
    <name evidence="2" type="ORF">COCHEDRAFT_1062055</name>
</gene>
<dbReference type="EMBL" id="KB445573">
    <property type="protein sequence ID" value="EMD93861.1"/>
    <property type="molecule type" value="Genomic_DNA"/>
</dbReference>
<evidence type="ECO:0000313" key="3">
    <source>
        <dbReference type="Proteomes" id="UP000016936"/>
    </source>
</evidence>
<sequence>MRIHPVFHKKLLEPAPPDAELATDIELEDDEYEVEEVKDLRKIGSHPNQPTVRIAVVRQQEGPYPQGLSSPRPAPSHDLGRRLSQDHDAQRHVSYSSLPEAHDE</sequence>
<dbReference type="OMA" id="RQQEGPY"/>
<feature type="compositionally biased region" description="Basic and acidic residues" evidence="1">
    <location>
        <begin position="78"/>
        <end position="91"/>
    </location>
</feature>